<dbReference type="Gene3D" id="3.40.50.300">
    <property type="entry name" value="P-loop containing nucleotide triphosphate hydrolases"/>
    <property type="match status" value="1"/>
</dbReference>
<sequence length="184" mass="20055">METRPTLVVVSGPSGAGKTTLAHLLARRIGCPAICRDEIKEGMVHAAGDFVAAPTDELSLRTLPTFFEVLRLLLTAGVTTVAEAAFQDRLWRPGLQPLLGIADVRVVHCRVTAQAAFDRVRRRQDENAIRRAHADAYLGDRQTHALGHRGFQPVRLAVPEIEVDTSDGYRPGLDEIAAFVNAGR</sequence>
<evidence type="ECO:0000313" key="1">
    <source>
        <dbReference type="EMBL" id="SCE98326.1"/>
    </source>
</evidence>
<organism evidence="1 2">
    <name type="scientific">Micromonospora haikouensis</name>
    <dbReference type="NCBI Taxonomy" id="686309"/>
    <lineage>
        <taxon>Bacteria</taxon>
        <taxon>Bacillati</taxon>
        <taxon>Actinomycetota</taxon>
        <taxon>Actinomycetes</taxon>
        <taxon>Micromonosporales</taxon>
        <taxon>Micromonosporaceae</taxon>
        <taxon>Micromonospora</taxon>
    </lineage>
</organism>
<dbReference type="GO" id="GO:0016301">
    <property type="term" value="F:kinase activity"/>
    <property type="evidence" value="ECO:0007669"/>
    <property type="project" value="UniProtKB-KW"/>
</dbReference>
<accession>A0A1C4WPW3</accession>
<protein>
    <submittedName>
        <fullName evidence="1">Predicted kinase</fullName>
    </submittedName>
</protein>
<keyword evidence="1" id="KW-0418">Kinase</keyword>
<evidence type="ECO:0000313" key="2">
    <source>
        <dbReference type="Proteomes" id="UP000199375"/>
    </source>
</evidence>
<name>A0A1C4WPW3_9ACTN</name>
<dbReference type="EMBL" id="FMCW01000017">
    <property type="protein sequence ID" value="SCE98326.1"/>
    <property type="molecule type" value="Genomic_DNA"/>
</dbReference>
<dbReference type="SUPFAM" id="SSF52540">
    <property type="entry name" value="P-loop containing nucleoside triphosphate hydrolases"/>
    <property type="match status" value="1"/>
</dbReference>
<dbReference type="RefSeq" id="WP_091281769.1">
    <property type="nucleotide sequence ID" value="NZ_FMCW01000017.1"/>
</dbReference>
<proteinExistence type="predicted"/>
<dbReference type="Pfam" id="PF13671">
    <property type="entry name" value="AAA_33"/>
    <property type="match status" value="1"/>
</dbReference>
<gene>
    <name evidence="1" type="ORF">GA0070558_11763</name>
</gene>
<reference evidence="1 2" key="1">
    <citation type="submission" date="2016-06" db="EMBL/GenBank/DDBJ databases">
        <authorList>
            <person name="Kjaerup R.B."/>
            <person name="Dalgaard T.S."/>
            <person name="Juul-Madsen H.R."/>
        </authorList>
    </citation>
    <scope>NUCLEOTIDE SEQUENCE [LARGE SCALE GENOMIC DNA]</scope>
    <source>
        <strain evidence="1 2">DSM 45626</strain>
    </source>
</reference>
<keyword evidence="1" id="KW-0808">Transferase</keyword>
<dbReference type="Proteomes" id="UP000199375">
    <property type="component" value="Unassembled WGS sequence"/>
</dbReference>
<dbReference type="InterPro" id="IPR027417">
    <property type="entry name" value="P-loop_NTPase"/>
</dbReference>
<dbReference type="AlphaFoldDB" id="A0A1C4WPW3"/>